<dbReference type="InterPro" id="IPR016167">
    <property type="entry name" value="FAD-bd_PCMH_sub1"/>
</dbReference>
<dbReference type="SUPFAM" id="SSF54292">
    <property type="entry name" value="2Fe-2S ferredoxin-like"/>
    <property type="match status" value="1"/>
</dbReference>
<dbReference type="CDD" id="cd00207">
    <property type="entry name" value="fer2"/>
    <property type="match status" value="1"/>
</dbReference>
<dbReference type="InterPro" id="IPR016166">
    <property type="entry name" value="FAD-bd_PCMH"/>
</dbReference>
<dbReference type="InterPro" id="IPR002888">
    <property type="entry name" value="2Fe-2S-bd"/>
</dbReference>
<dbReference type="InterPro" id="IPR005107">
    <property type="entry name" value="CO_DH_flav_C"/>
</dbReference>
<accession>A0A269Y0U6</accession>
<dbReference type="SUPFAM" id="SSF47741">
    <property type="entry name" value="CO dehydrogenase ISP C-domain like"/>
    <property type="match status" value="1"/>
</dbReference>
<dbReference type="Proteomes" id="UP000216151">
    <property type="component" value="Unassembled WGS sequence"/>
</dbReference>
<dbReference type="InterPro" id="IPR036010">
    <property type="entry name" value="2Fe-2S_ferredoxin-like_sf"/>
</dbReference>
<protein>
    <submittedName>
        <fullName evidence="8">Xanthine dehydrogenase small subunit</fullName>
    </submittedName>
</protein>
<dbReference type="InterPro" id="IPR001041">
    <property type="entry name" value="2Fe-2S_ferredoxin-type"/>
</dbReference>
<dbReference type="PROSITE" id="PS00197">
    <property type="entry name" value="2FE2S_FER_1"/>
    <property type="match status" value="1"/>
</dbReference>
<dbReference type="InterPro" id="IPR016208">
    <property type="entry name" value="Ald_Oxase/xanthine_DH-like"/>
</dbReference>
<dbReference type="SUPFAM" id="SSF56176">
    <property type="entry name" value="FAD-binding/transporter-associated domain-like"/>
    <property type="match status" value="1"/>
</dbReference>
<dbReference type="GO" id="GO:0004854">
    <property type="term" value="F:xanthine dehydrogenase activity"/>
    <property type="evidence" value="ECO:0007669"/>
    <property type="project" value="InterPro"/>
</dbReference>
<dbReference type="InterPro" id="IPR002346">
    <property type="entry name" value="Mopterin_DH_FAD-bd"/>
</dbReference>
<keyword evidence="9" id="KW-1185">Reference proteome</keyword>
<comment type="caution">
    <text evidence="8">The sequence shown here is derived from an EMBL/GenBank/DDBJ whole genome shotgun (WGS) entry which is preliminary data.</text>
</comment>
<name>A0A269Y0U6_9PROT</name>
<dbReference type="PIRSF" id="PIRSF036557">
    <property type="entry name" value="XdhA_RC"/>
    <property type="match status" value="1"/>
</dbReference>
<evidence type="ECO:0000256" key="5">
    <source>
        <dbReference type="ARBA" id="ARBA00023004"/>
    </source>
</evidence>
<evidence type="ECO:0000259" key="7">
    <source>
        <dbReference type="PROSITE" id="PS51387"/>
    </source>
</evidence>
<keyword evidence="4" id="KW-0560">Oxidoreductase</keyword>
<dbReference type="InterPro" id="IPR014307">
    <property type="entry name" value="Xanthine_DH_ssu"/>
</dbReference>
<dbReference type="AlphaFoldDB" id="A0A269Y0U6"/>
<dbReference type="Gene3D" id="3.30.390.50">
    <property type="entry name" value="CO dehydrogenase flavoprotein, C-terminal domain"/>
    <property type="match status" value="1"/>
</dbReference>
<dbReference type="Gene3D" id="3.10.20.30">
    <property type="match status" value="1"/>
</dbReference>
<evidence type="ECO:0000313" key="9">
    <source>
        <dbReference type="Proteomes" id="UP000216151"/>
    </source>
</evidence>
<dbReference type="Gene3D" id="3.30.465.10">
    <property type="match status" value="1"/>
</dbReference>
<evidence type="ECO:0000256" key="4">
    <source>
        <dbReference type="ARBA" id="ARBA00023002"/>
    </source>
</evidence>
<keyword evidence="5" id="KW-0408">Iron</keyword>
<feature type="domain" description="FAD-binding PCMH-type" evidence="7">
    <location>
        <begin position="200"/>
        <end position="374"/>
    </location>
</feature>
<keyword evidence="2" id="KW-0479">Metal-binding</keyword>
<evidence type="ECO:0000256" key="2">
    <source>
        <dbReference type="ARBA" id="ARBA00022723"/>
    </source>
</evidence>
<dbReference type="PROSITE" id="PS51085">
    <property type="entry name" value="2FE2S_FER_2"/>
    <property type="match status" value="1"/>
</dbReference>
<dbReference type="EMBL" id="NCXK01000002">
    <property type="protein sequence ID" value="PAK79080.1"/>
    <property type="molecule type" value="Genomic_DNA"/>
</dbReference>
<dbReference type="Pfam" id="PF00941">
    <property type="entry name" value="FAD_binding_5"/>
    <property type="match status" value="1"/>
</dbReference>
<dbReference type="InterPro" id="IPR006058">
    <property type="entry name" value="2Fe2S_fd_BS"/>
</dbReference>
<dbReference type="InterPro" id="IPR036318">
    <property type="entry name" value="FAD-bd_PCMH-like_sf"/>
</dbReference>
<dbReference type="RefSeq" id="WP_095349322.1">
    <property type="nucleotide sequence ID" value="NZ_JBDNMF010000013.1"/>
</dbReference>
<dbReference type="InterPro" id="IPR036884">
    <property type="entry name" value="2Fe-2S-bd_dom_sf"/>
</dbReference>
<dbReference type="GO" id="GO:0005506">
    <property type="term" value="F:iron ion binding"/>
    <property type="evidence" value="ECO:0007669"/>
    <property type="project" value="InterPro"/>
</dbReference>
<dbReference type="PROSITE" id="PS51387">
    <property type="entry name" value="FAD_PCMH"/>
    <property type="match status" value="1"/>
</dbReference>
<evidence type="ECO:0000259" key="6">
    <source>
        <dbReference type="PROSITE" id="PS51085"/>
    </source>
</evidence>
<dbReference type="OrthoDB" id="9792018at2"/>
<dbReference type="Pfam" id="PF03450">
    <property type="entry name" value="CO_deh_flav_C"/>
    <property type="match status" value="1"/>
</dbReference>
<proteinExistence type="predicted"/>
<dbReference type="Gene3D" id="3.30.43.10">
    <property type="entry name" value="Uridine Diphospho-n-acetylenolpyruvylglucosamine Reductase, domain 2"/>
    <property type="match status" value="1"/>
</dbReference>
<dbReference type="SUPFAM" id="SSF55447">
    <property type="entry name" value="CO dehydrogenase flavoprotein C-terminal domain-like"/>
    <property type="match status" value="1"/>
</dbReference>
<dbReference type="PANTHER" id="PTHR45444">
    <property type="entry name" value="XANTHINE DEHYDROGENASE"/>
    <property type="match status" value="1"/>
</dbReference>
<evidence type="ECO:0000256" key="3">
    <source>
        <dbReference type="ARBA" id="ARBA00022827"/>
    </source>
</evidence>
<dbReference type="Pfam" id="PF00111">
    <property type="entry name" value="Fer2"/>
    <property type="match status" value="1"/>
</dbReference>
<dbReference type="Gene3D" id="1.10.150.120">
    <property type="entry name" value="[2Fe-2S]-binding domain"/>
    <property type="match status" value="1"/>
</dbReference>
<evidence type="ECO:0000256" key="1">
    <source>
        <dbReference type="ARBA" id="ARBA00022630"/>
    </source>
</evidence>
<keyword evidence="3" id="KW-0274">FAD</keyword>
<dbReference type="Pfam" id="PF01799">
    <property type="entry name" value="Fer2_2"/>
    <property type="match status" value="1"/>
</dbReference>
<dbReference type="GO" id="GO:0051537">
    <property type="term" value="F:2 iron, 2 sulfur cluster binding"/>
    <property type="evidence" value="ECO:0007669"/>
    <property type="project" value="InterPro"/>
</dbReference>
<reference evidence="8 9" key="1">
    <citation type="submission" date="2017-04" db="EMBL/GenBank/DDBJ databases">
        <title>Kefir bacterial isolates.</title>
        <authorList>
            <person name="Kim Y."/>
            <person name="Blasche S."/>
            <person name="Patil K.R."/>
        </authorList>
    </citation>
    <scope>NUCLEOTIDE SEQUENCE [LARGE SCALE GENOMIC DNA]</scope>
    <source>
        <strain evidence="8 9">KR</strain>
    </source>
</reference>
<organism evidence="8 9">
    <name type="scientific">Acetobacter fabarum</name>
    <dbReference type="NCBI Taxonomy" id="483199"/>
    <lineage>
        <taxon>Bacteria</taxon>
        <taxon>Pseudomonadati</taxon>
        <taxon>Pseudomonadota</taxon>
        <taxon>Alphaproteobacteria</taxon>
        <taxon>Acetobacterales</taxon>
        <taxon>Acetobacteraceae</taxon>
        <taxon>Acetobacter</taxon>
    </lineage>
</organism>
<feature type="domain" description="2Fe-2S ferredoxin-type" evidence="6">
    <location>
        <begin position="3"/>
        <end position="88"/>
    </location>
</feature>
<dbReference type="InterPro" id="IPR036683">
    <property type="entry name" value="CO_DH_flav_C_dom_sf"/>
</dbReference>
<sequence>MRQHVSFYVGDTLHHLSSLPPELTLLDWLRDQQARTGTKEGCNEGDCGACTVLVGRLEQGHLVWRAVNACIHMVWMLDGAQLLTVEDLRGPDGALHPVQQAMVDEHGSQCGFCTPGFVMSMVALSTRADLAALEGTLDGERIINEALAGNLCRCTGYAPIVRAMKKAAAYCVRHGEPISARTAELSARLQALQDGKTVELHSPQGRVTLPATVEALATAYAQDPAAVLVAGGTDVGLWVTKRLRQLPHIIAVRTARDLHKIHTRPDGALWIGAGVTYTEAMPHLVAHLPAAADTLRRIGSTQVRNAATVCGNIGNASPIGDGPPIFMAAGAQLYLRCGTDRRVVPLEAFFLEYGKQDIRPGEFIEGVLIPPLPAGSVCGVYKVSKRFDQDISAVLGAFVLVMAEDGTIQQARLAYGGMAGIPCRASRAEAALTGQMRTPETLLAAQAAIKEDFTPLSDMRASAWYRATVAANLLVRLFEPDRDNSPHHAPTLQNWQEVAHG</sequence>
<dbReference type="GO" id="GO:0071949">
    <property type="term" value="F:FAD binding"/>
    <property type="evidence" value="ECO:0007669"/>
    <property type="project" value="InterPro"/>
</dbReference>
<dbReference type="SMART" id="SM01092">
    <property type="entry name" value="CO_deh_flav_C"/>
    <property type="match status" value="1"/>
</dbReference>
<keyword evidence="1" id="KW-0285">Flavoprotein</keyword>
<evidence type="ECO:0000313" key="8">
    <source>
        <dbReference type="EMBL" id="PAK79080.1"/>
    </source>
</evidence>
<dbReference type="InterPro" id="IPR012675">
    <property type="entry name" value="Beta-grasp_dom_sf"/>
</dbReference>
<dbReference type="PANTHER" id="PTHR45444:SF3">
    <property type="entry name" value="XANTHINE DEHYDROGENASE"/>
    <property type="match status" value="1"/>
</dbReference>
<dbReference type="InterPro" id="IPR012175">
    <property type="entry name" value="Xanth_DH_ssu_bac"/>
</dbReference>
<dbReference type="InterPro" id="IPR016169">
    <property type="entry name" value="FAD-bd_PCMH_sub2"/>
</dbReference>
<dbReference type="NCBIfam" id="TIGR02963">
    <property type="entry name" value="xanthine_xdhA"/>
    <property type="match status" value="1"/>
</dbReference>
<gene>
    <name evidence="8" type="ORF">B8X00_04245</name>
</gene>